<proteinExistence type="inferred from homology"/>
<accession>A0A3A3ER62</accession>
<evidence type="ECO:0000256" key="12">
    <source>
        <dbReference type="ARBA" id="ARBA00023170"/>
    </source>
</evidence>
<evidence type="ECO:0000256" key="16">
    <source>
        <dbReference type="SAM" id="SignalP"/>
    </source>
</evidence>
<dbReference type="EMBL" id="QYSE01000001">
    <property type="protein sequence ID" value="RJF37697.1"/>
    <property type="molecule type" value="Genomic_DNA"/>
</dbReference>
<dbReference type="Pfam" id="PF00593">
    <property type="entry name" value="TonB_dep_Rec_b-barrel"/>
    <property type="match status" value="1"/>
</dbReference>
<dbReference type="RefSeq" id="WP_119852384.1">
    <property type="nucleotide sequence ID" value="NZ_QYSE01000001.1"/>
</dbReference>
<dbReference type="SUPFAM" id="SSF56935">
    <property type="entry name" value="Porins"/>
    <property type="match status" value="1"/>
</dbReference>
<dbReference type="InterPro" id="IPR012910">
    <property type="entry name" value="Plug_dom"/>
</dbReference>
<comment type="subcellular location">
    <subcellularLocation>
        <location evidence="1 14">Cell outer membrane</location>
        <topology evidence="1 14">Multi-pass membrane protein</topology>
    </subcellularLocation>
</comment>
<keyword evidence="7 16" id="KW-0732">Signal</keyword>
<protein>
    <submittedName>
        <fullName evidence="19">TonB-dependent siderophore receptor</fullName>
    </submittedName>
</protein>
<feature type="signal peptide" evidence="16">
    <location>
        <begin position="1"/>
        <end position="26"/>
    </location>
</feature>
<gene>
    <name evidence="19" type="ORF">D4741_06425</name>
</gene>
<evidence type="ECO:0000256" key="9">
    <source>
        <dbReference type="ARBA" id="ARBA00023065"/>
    </source>
</evidence>
<dbReference type="PROSITE" id="PS52016">
    <property type="entry name" value="TONB_DEPENDENT_REC_3"/>
    <property type="match status" value="1"/>
</dbReference>
<dbReference type="NCBIfam" id="TIGR01783">
    <property type="entry name" value="TonB-siderophor"/>
    <property type="match status" value="1"/>
</dbReference>
<dbReference type="InterPro" id="IPR037066">
    <property type="entry name" value="Plug_dom_sf"/>
</dbReference>
<evidence type="ECO:0000313" key="19">
    <source>
        <dbReference type="EMBL" id="RJF37697.1"/>
    </source>
</evidence>
<keyword evidence="11 14" id="KW-0472">Membrane</keyword>
<keyword evidence="13 14" id="KW-0998">Cell outer membrane</keyword>
<dbReference type="InterPro" id="IPR010105">
    <property type="entry name" value="TonB_sidphr_rcpt"/>
</dbReference>
<dbReference type="Pfam" id="PF07715">
    <property type="entry name" value="Plug"/>
    <property type="match status" value="1"/>
</dbReference>
<dbReference type="AlphaFoldDB" id="A0A3A3ER62"/>
<keyword evidence="9" id="KW-0406">Ion transport</keyword>
<feature type="domain" description="TonB-dependent receptor plug" evidence="18">
    <location>
        <begin position="63"/>
        <end position="162"/>
    </location>
</feature>
<evidence type="ECO:0000256" key="11">
    <source>
        <dbReference type="ARBA" id="ARBA00023136"/>
    </source>
</evidence>
<evidence type="ECO:0000256" key="1">
    <source>
        <dbReference type="ARBA" id="ARBA00004571"/>
    </source>
</evidence>
<keyword evidence="3 14" id="KW-0813">Transport</keyword>
<dbReference type="PANTHER" id="PTHR32552">
    <property type="entry name" value="FERRICHROME IRON RECEPTOR-RELATED"/>
    <property type="match status" value="1"/>
</dbReference>
<evidence type="ECO:0000259" key="18">
    <source>
        <dbReference type="Pfam" id="PF07715"/>
    </source>
</evidence>
<sequence>MSSTTFLRLSQLSLVTSALLSGHAFAEQQKEEQAIEKIAVYGQHHKNYITEEAQSATKLGLTIKETPQSISVVSRALMDDFSLDNLNAVLESTPGVTVEQIETDRTYFKARGFEITNFQVNGMGMPQDNGSIQGTLDTSIFDSVEIVRGANGLMTGAGNPSATVNMVLKRPTYQTQVNASVSYGSWDNKRLELDASTAINENHAVRAVFTKHKTESYLDRYEQDKTIYYLAYEGQLTDSTVVTANYVNQKKDADSPLWGALPLYYSDGSATNFDASTSTASDWSYWNNTTEQLFLSIEQAITNTWFLKASYAHLENEQDSELFYVYGTPDRETGLGLTGYASEYDHKDKHDILDIYATGKFDLFGMEHDLSFGVNQADMDNKDKSLYDYTTGNGFPAMPELGGWDGVAPVPTLTDGLTGADITSRQRSAYISTRIRATDSFSVLAGVSQVNWETEGASYGVAKDKDTDQTVPYFGAVYDINASLSTYASYTETFVPQTERDINGDYLDPITGKSSEIGVKAQLLDDNLFVTVAYFDAKQVGLAIAIPDSLPDDTRYYGADGINSDGIEVELSGQINETLSASFSYSNLNIDGDELVKDYTPENQFKLAVTHKVPEIDGLTFGLNYRWQDDTKRVQVRDAATNAALITTTQDAYGLLNLMATYDINDNMSVNLNVNNVTNEKYIHSLFWAQGYYGAPRNYSVSFNWQL</sequence>
<dbReference type="GO" id="GO:0038023">
    <property type="term" value="F:signaling receptor activity"/>
    <property type="evidence" value="ECO:0007669"/>
    <property type="project" value="InterPro"/>
</dbReference>
<evidence type="ECO:0000256" key="4">
    <source>
        <dbReference type="ARBA" id="ARBA00022452"/>
    </source>
</evidence>
<dbReference type="InterPro" id="IPR000531">
    <property type="entry name" value="Beta-barrel_TonB"/>
</dbReference>
<dbReference type="InterPro" id="IPR036942">
    <property type="entry name" value="Beta-barrel_TonB_sf"/>
</dbReference>
<reference evidence="19 20" key="1">
    <citation type="submission" date="2018-09" db="EMBL/GenBank/DDBJ databases">
        <title>Identification of marine bacteria producing industrial enzymes.</title>
        <authorList>
            <person name="Cheng T.H."/>
            <person name="Saidin J."/>
            <person name="Muhd D.D."/>
            <person name="Isa M.N.M."/>
            <person name="Bakar M.F.A."/>
            <person name="Ismail N."/>
        </authorList>
    </citation>
    <scope>NUCLEOTIDE SEQUENCE [LARGE SCALE GENOMIC DNA]</scope>
    <source>
        <strain evidence="19 20">MNAD 1.6</strain>
    </source>
</reference>
<keyword evidence="8" id="KW-0408">Iron</keyword>
<dbReference type="InterPro" id="IPR039426">
    <property type="entry name" value="TonB-dep_rcpt-like"/>
</dbReference>
<evidence type="ECO:0000256" key="15">
    <source>
        <dbReference type="RuleBase" id="RU003357"/>
    </source>
</evidence>
<comment type="similarity">
    <text evidence="2 14 15">Belongs to the TonB-dependent receptor family.</text>
</comment>
<evidence type="ECO:0000256" key="8">
    <source>
        <dbReference type="ARBA" id="ARBA00023004"/>
    </source>
</evidence>
<name>A0A3A3ER62_9GAMM</name>
<organism evidence="19 20">
    <name type="scientific">Pseudoalteromonas gelatinilytica</name>
    <dbReference type="NCBI Taxonomy" id="1703256"/>
    <lineage>
        <taxon>Bacteria</taxon>
        <taxon>Pseudomonadati</taxon>
        <taxon>Pseudomonadota</taxon>
        <taxon>Gammaproteobacteria</taxon>
        <taxon>Alteromonadales</taxon>
        <taxon>Pseudoalteromonadaceae</taxon>
        <taxon>Pseudoalteromonas</taxon>
    </lineage>
</organism>
<comment type="caution">
    <text evidence="19">The sequence shown here is derived from an EMBL/GenBank/DDBJ whole genome shotgun (WGS) entry which is preliminary data.</text>
</comment>
<keyword evidence="6 14" id="KW-0812">Transmembrane</keyword>
<dbReference type="GO" id="GO:0015344">
    <property type="term" value="F:siderophore uptake transmembrane transporter activity"/>
    <property type="evidence" value="ECO:0007669"/>
    <property type="project" value="TreeGrafter"/>
</dbReference>
<evidence type="ECO:0000256" key="7">
    <source>
        <dbReference type="ARBA" id="ARBA00022729"/>
    </source>
</evidence>
<keyword evidence="12 19" id="KW-0675">Receptor</keyword>
<dbReference type="Gene3D" id="2.40.170.20">
    <property type="entry name" value="TonB-dependent receptor, beta-barrel domain"/>
    <property type="match status" value="1"/>
</dbReference>
<keyword evidence="5" id="KW-0410">Iron transport</keyword>
<evidence type="ECO:0000256" key="2">
    <source>
        <dbReference type="ARBA" id="ARBA00009810"/>
    </source>
</evidence>
<evidence type="ECO:0000256" key="13">
    <source>
        <dbReference type="ARBA" id="ARBA00023237"/>
    </source>
</evidence>
<dbReference type="GO" id="GO:0015891">
    <property type="term" value="P:siderophore transport"/>
    <property type="evidence" value="ECO:0007669"/>
    <property type="project" value="InterPro"/>
</dbReference>
<evidence type="ECO:0000256" key="6">
    <source>
        <dbReference type="ARBA" id="ARBA00022692"/>
    </source>
</evidence>
<dbReference type="FunFam" id="2.170.130.10:FF:000010">
    <property type="entry name" value="Ferripyoverdine receptor"/>
    <property type="match status" value="1"/>
</dbReference>
<evidence type="ECO:0000259" key="17">
    <source>
        <dbReference type="Pfam" id="PF00593"/>
    </source>
</evidence>
<evidence type="ECO:0000313" key="20">
    <source>
        <dbReference type="Proteomes" id="UP000265938"/>
    </source>
</evidence>
<dbReference type="PANTHER" id="PTHR32552:SF74">
    <property type="entry name" value="HYDROXAMATE SIDEROPHORE RECEPTOR FHUE"/>
    <property type="match status" value="1"/>
</dbReference>
<feature type="domain" description="TonB-dependent receptor-like beta-barrel" evidence="17">
    <location>
        <begin position="235"/>
        <end position="677"/>
    </location>
</feature>
<dbReference type="GO" id="GO:0009279">
    <property type="term" value="C:cell outer membrane"/>
    <property type="evidence" value="ECO:0007669"/>
    <property type="project" value="UniProtKB-SubCell"/>
</dbReference>
<evidence type="ECO:0000256" key="3">
    <source>
        <dbReference type="ARBA" id="ARBA00022448"/>
    </source>
</evidence>
<dbReference type="Gene3D" id="2.170.130.10">
    <property type="entry name" value="TonB-dependent receptor, plug domain"/>
    <property type="match status" value="1"/>
</dbReference>
<feature type="chain" id="PRO_5017459620" evidence="16">
    <location>
        <begin position="27"/>
        <end position="707"/>
    </location>
</feature>
<dbReference type="Proteomes" id="UP000265938">
    <property type="component" value="Unassembled WGS sequence"/>
</dbReference>
<evidence type="ECO:0000256" key="5">
    <source>
        <dbReference type="ARBA" id="ARBA00022496"/>
    </source>
</evidence>
<dbReference type="CDD" id="cd01347">
    <property type="entry name" value="ligand_gated_channel"/>
    <property type="match status" value="1"/>
</dbReference>
<keyword evidence="10 15" id="KW-0798">TonB box</keyword>
<evidence type="ECO:0000256" key="14">
    <source>
        <dbReference type="PROSITE-ProRule" id="PRU01360"/>
    </source>
</evidence>
<evidence type="ECO:0000256" key="10">
    <source>
        <dbReference type="ARBA" id="ARBA00023077"/>
    </source>
</evidence>
<keyword evidence="4 14" id="KW-1134">Transmembrane beta strand</keyword>